<protein>
    <submittedName>
        <fullName evidence="1">Uncharacterized protein</fullName>
    </submittedName>
</protein>
<dbReference type="Proteomes" id="UP000006729">
    <property type="component" value="Chromosome 19"/>
</dbReference>
<dbReference type="EMBL" id="CM009308">
    <property type="protein sequence ID" value="KAI9377495.1"/>
    <property type="molecule type" value="Genomic_DNA"/>
</dbReference>
<name>A0ACC0RJQ4_POPTR</name>
<accession>A0ACC0RJQ4</accession>
<keyword evidence="2" id="KW-1185">Reference proteome</keyword>
<organism evidence="1 2">
    <name type="scientific">Populus trichocarpa</name>
    <name type="common">Western balsam poplar</name>
    <name type="synonym">Populus balsamifera subsp. trichocarpa</name>
    <dbReference type="NCBI Taxonomy" id="3694"/>
    <lineage>
        <taxon>Eukaryota</taxon>
        <taxon>Viridiplantae</taxon>
        <taxon>Streptophyta</taxon>
        <taxon>Embryophyta</taxon>
        <taxon>Tracheophyta</taxon>
        <taxon>Spermatophyta</taxon>
        <taxon>Magnoliopsida</taxon>
        <taxon>eudicotyledons</taxon>
        <taxon>Gunneridae</taxon>
        <taxon>Pentapetalae</taxon>
        <taxon>rosids</taxon>
        <taxon>fabids</taxon>
        <taxon>Malpighiales</taxon>
        <taxon>Salicaceae</taxon>
        <taxon>Saliceae</taxon>
        <taxon>Populus</taxon>
    </lineage>
</organism>
<proteinExistence type="predicted"/>
<evidence type="ECO:0000313" key="2">
    <source>
        <dbReference type="Proteomes" id="UP000006729"/>
    </source>
</evidence>
<evidence type="ECO:0000313" key="1">
    <source>
        <dbReference type="EMBL" id="KAI9377495.1"/>
    </source>
</evidence>
<comment type="caution">
    <text evidence="1">The sequence shown here is derived from an EMBL/GenBank/DDBJ whole genome shotgun (WGS) entry which is preliminary data.</text>
</comment>
<reference evidence="1 2" key="1">
    <citation type="journal article" date="2006" name="Science">
        <title>The genome of black cottonwood, Populus trichocarpa (Torr. &amp; Gray).</title>
        <authorList>
            <person name="Tuskan G.A."/>
            <person name="Difazio S."/>
            <person name="Jansson S."/>
            <person name="Bohlmann J."/>
            <person name="Grigoriev I."/>
            <person name="Hellsten U."/>
            <person name="Putnam N."/>
            <person name="Ralph S."/>
            <person name="Rombauts S."/>
            <person name="Salamov A."/>
            <person name="Schein J."/>
            <person name="Sterck L."/>
            <person name="Aerts A."/>
            <person name="Bhalerao R.R."/>
            <person name="Bhalerao R.P."/>
            <person name="Blaudez D."/>
            <person name="Boerjan W."/>
            <person name="Brun A."/>
            <person name="Brunner A."/>
            <person name="Busov V."/>
            <person name="Campbell M."/>
            <person name="Carlson J."/>
            <person name="Chalot M."/>
            <person name="Chapman J."/>
            <person name="Chen G.L."/>
            <person name="Cooper D."/>
            <person name="Coutinho P.M."/>
            <person name="Couturier J."/>
            <person name="Covert S."/>
            <person name="Cronk Q."/>
            <person name="Cunningham R."/>
            <person name="Davis J."/>
            <person name="Degroeve S."/>
            <person name="Dejardin A."/>
            <person name="Depamphilis C."/>
            <person name="Detter J."/>
            <person name="Dirks B."/>
            <person name="Dubchak I."/>
            <person name="Duplessis S."/>
            <person name="Ehlting J."/>
            <person name="Ellis B."/>
            <person name="Gendler K."/>
            <person name="Goodstein D."/>
            <person name="Gribskov M."/>
            <person name="Grimwood J."/>
            <person name="Groover A."/>
            <person name="Gunter L."/>
            <person name="Hamberger B."/>
            <person name="Heinze B."/>
            <person name="Helariutta Y."/>
            <person name="Henrissat B."/>
            <person name="Holligan D."/>
            <person name="Holt R."/>
            <person name="Huang W."/>
            <person name="Islam-Faridi N."/>
            <person name="Jones S."/>
            <person name="Jones-Rhoades M."/>
            <person name="Jorgensen R."/>
            <person name="Joshi C."/>
            <person name="Kangasjarvi J."/>
            <person name="Karlsson J."/>
            <person name="Kelleher C."/>
            <person name="Kirkpatrick R."/>
            <person name="Kirst M."/>
            <person name="Kohler A."/>
            <person name="Kalluri U."/>
            <person name="Larimer F."/>
            <person name="Leebens-Mack J."/>
            <person name="Leple J.C."/>
            <person name="Locascio P."/>
            <person name="Lou Y."/>
            <person name="Lucas S."/>
            <person name="Martin F."/>
            <person name="Montanini B."/>
            <person name="Napoli C."/>
            <person name="Nelson D.R."/>
            <person name="Nelson C."/>
            <person name="Nieminen K."/>
            <person name="Nilsson O."/>
            <person name="Pereda V."/>
            <person name="Peter G."/>
            <person name="Philippe R."/>
            <person name="Pilate G."/>
            <person name="Poliakov A."/>
            <person name="Razumovskaya J."/>
            <person name="Richardson P."/>
            <person name="Rinaldi C."/>
            <person name="Ritland K."/>
            <person name="Rouze P."/>
            <person name="Ryaboy D."/>
            <person name="Schmutz J."/>
            <person name="Schrader J."/>
            <person name="Segerman B."/>
            <person name="Shin H."/>
            <person name="Siddiqui A."/>
            <person name="Sterky F."/>
            <person name="Terry A."/>
            <person name="Tsai C.J."/>
            <person name="Uberbacher E."/>
            <person name="Unneberg P."/>
            <person name="Vahala J."/>
            <person name="Wall K."/>
            <person name="Wessler S."/>
            <person name="Yang G."/>
            <person name="Yin T."/>
            <person name="Douglas C."/>
            <person name="Marra M."/>
            <person name="Sandberg G."/>
            <person name="Van de Peer Y."/>
            <person name="Rokhsar D."/>
        </authorList>
    </citation>
    <scope>NUCLEOTIDE SEQUENCE [LARGE SCALE GENOMIC DNA]</scope>
    <source>
        <strain evidence="2">cv. Nisqually</strain>
    </source>
</reference>
<sequence>MSDMASSSATAQQWKYDVFLSFRGKDTRDNFTSHLYDALCHKQIKTFIDNDLERGEEIEPTLLRTIEDSRISVVIFSKNYASSPWCVDELVKILECKRTCGQIVLPGFFFYHVDPSDVDEQRGSFGNAFAKLERNFKWKMDKVSSWRADLTNAAIISGWDSQVTRPESKLVSEIAEAVFNSISSQYESCCFITNVREKSEECGGLIRLREEFLSRVLEQENLRIDTPRSTHGIHFNQGKDPAQKSLNCSR</sequence>
<gene>
    <name evidence="1" type="ORF">POPTR_019G069733v4</name>
</gene>